<dbReference type="eggNOG" id="ENOG5031ZYU">
    <property type="taxonomic scope" value="Bacteria"/>
</dbReference>
<dbReference type="InParanoid" id="G9EUI3"/>
<dbReference type="EMBL" id="JH413850">
    <property type="protein sequence ID" value="EHL28983.1"/>
    <property type="molecule type" value="Genomic_DNA"/>
</dbReference>
<evidence type="ECO:0000313" key="2">
    <source>
        <dbReference type="EMBL" id="EHL28983.1"/>
    </source>
</evidence>
<dbReference type="RefSeq" id="WP_006872837.1">
    <property type="nucleotide sequence ID" value="NZ_JH413850.1"/>
</dbReference>
<evidence type="ECO:0000313" key="3">
    <source>
        <dbReference type="Proteomes" id="UP000002770"/>
    </source>
</evidence>
<accession>G9EUI3</accession>
<evidence type="ECO:0008006" key="4">
    <source>
        <dbReference type="Google" id="ProtNLM"/>
    </source>
</evidence>
<dbReference type="OrthoDB" id="5654197at2"/>
<sequence length="197" mass="21781">MKNIYLDQKTFSNMSFPLQKLMELNVKTLQSMSYMKPDDLLNAKKPGDLFERNMDMLIQNTHMILNHMKDTFSIFENHWLNVTQHNEESVKNVVPQASHEAKKTVKKSTSPTKTGAKKMASGVKSSAGVKAPVKAASKAKTNVKKTIKATKPVMQHSKANVSHAKNVGHSMPKVGAVAEKSAMEDLGLLNKGTHLPN</sequence>
<reference evidence="2 3" key="1">
    <citation type="journal article" date="2011" name="BMC Genomics">
        <title>Insight into cross-talk between intra-amoebal pathogens.</title>
        <authorList>
            <person name="Gimenez G."/>
            <person name="Bertelli C."/>
            <person name="Moliner C."/>
            <person name="Robert C."/>
            <person name="Raoult D."/>
            <person name="Fournier P.E."/>
            <person name="Greub G."/>
        </authorList>
    </citation>
    <scope>NUCLEOTIDE SEQUENCE [LARGE SCALE GENOMIC DNA]</scope>
    <source>
        <strain evidence="2 3">LLAP12</strain>
    </source>
</reference>
<proteinExistence type="predicted"/>
<dbReference type="Proteomes" id="UP000002770">
    <property type="component" value="Unassembled WGS sequence"/>
</dbReference>
<name>G9EUI3_9GAMM</name>
<protein>
    <recommendedName>
        <fullName evidence="4">Phasin domain-containing protein</fullName>
    </recommendedName>
</protein>
<evidence type="ECO:0000256" key="1">
    <source>
        <dbReference type="SAM" id="MobiDB-lite"/>
    </source>
</evidence>
<dbReference type="HOGENOM" id="CLU_1382618_0_0_6"/>
<feature type="region of interest" description="Disordered" evidence="1">
    <location>
        <begin position="94"/>
        <end position="125"/>
    </location>
</feature>
<dbReference type="AlphaFoldDB" id="G9EUI3"/>
<gene>
    <name evidence="2" type="ORF">LDG_8977</name>
</gene>
<keyword evidence="3" id="KW-1185">Reference proteome</keyword>
<organism evidence="2 3">
    <name type="scientific">Legionella drancourtii LLAP12</name>
    <dbReference type="NCBI Taxonomy" id="658187"/>
    <lineage>
        <taxon>Bacteria</taxon>
        <taxon>Pseudomonadati</taxon>
        <taxon>Pseudomonadota</taxon>
        <taxon>Gammaproteobacteria</taxon>
        <taxon>Legionellales</taxon>
        <taxon>Legionellaceae</taxon>
        <taxon>Legionella</taxon>
    </lineage>
</organism>